<dbReference type="SUPFAM" id="SSF50494">
    <property type="entry name" value="Trypsin-like serine proteases"/>
    <property type="match status" value="1"/>
</dbReference>
<name>A0A5C4LSZ3_9PSEU</name>
<dbReference type="Pfam" id="PF00498">
    <property type="entry name" value="FHA"/>
    <property type="match status" value="1"/>
</dbReference>
<dbReference type="SUPFAM" id="SSF49879">
    <property type="entry name" value="SMAD/FHA domain"/>
    <property type="match status" value="1"/>
</dbReference>
<evidence type="ECO:0000313" key="3">
    <source>
        <dbReference type="EMBL" id="TNC20301.1"/>
    </source>
</evidence>
<dbReference type="InterPro" id="IPR009003">
    <property type="entry name" value="Peptidase_S1_PA"/>
</dbReference>
<dbReference type="Gene3D" id="2.60.200.20">
    <property type="match status" value="1"/>
</dbReference>
<evidence type="ECO:0000313" key="4">
    <source>
        <dbReference type="Proteomes" id="UP000305546"/>
    </source>
</evidence>
<dbReference type="PROSITE" id="PS50006">
    <property type="entry name" value="FHA_DOMAIN"/>
    <property type="match status" value="1"/>
</dbReference>
<accession>A0A5C4LSZ3</accession>
<feature type="domain" description="FHA" evidence="2">
    <location>
        <begin position="217"/>
        <end position="269"/>
    </location>
</feature>
<dbReference type="Pfam" id="PF13365">
    <property type="entry name" value="Trypsin_2"/>
    <property type="match status" value="1"/>
</dbReference>
<dbReference type="InterPro" id="IPR008984">
    <property type="entry name" value="SMAD_FHA_dom_sf"/>
</dbReference>
<keyword evidence="4" id="KW-1185">Reference proteome</keyword>
<dbReference type="OrthoDB" id="134501at2"/>
<keyword evidence="1" id="KW-0597">Phosphoprotein</keyword>
<dbReference type="CDD" id="cd00060">
    <property type="entry name" value="FHA"/>
    <property type="match status" value="1"/>
</dbReference>
<dbReference type="Gene3D" id="2.40.10.120">
    <property type="match status" value="1"/>
</dbReference>
<dbReference type="SMART" id="SM00240">
    <property type="entry name" value="FHA"/>
    <property type="match status" value="1"/>
</dbReference>
<dbReference type="InterPro" id="IPR000253">
    <property type="entry name" value="FHA_dom"/>
</dbReference>
<sequence length="323" mass="34273">MVDSAQVRITTTDGRLLGAGTRAGGHVLTCAHVLARDEPGRAFRVEFPLARPGLSVEAELVSWRPRGEDLAVVKPAGALPFSAPPLCDGLASAGHEFRCFGYPAGHPDGVWTEGRVVGQAGHGLQLEAASDRGLALQRGFSGAPVWDTRLRAVIGIVAIADTTAGVRTGFGIAGATLRGCVPDLPDPRVTEYLRVRGPSGTVSIVPLSGECVVHATLTVGRPGPGRLPDIPLGSADERWISRNHCALERDPESGRWTVRDLGSRNGTLLRVGGELETLSETTRLRPGDVICVRAGLTADHRQRLWELEYVDELHSVPAPGPNE</sequence>
<evidence type="ECO:0000256" key="1">
    <source>
        <dbReference type="ARBA" id="ARBA00022553"/>
    </source>
</evidence>
<dbReference type="AlphaFoldDB" id="A0A5C4LSZ3"/>
<evidence type="ECO:0000259" key="2">
    <source>
        <dbReference type="PROSITE" id="PS50006"/>
    </source>
</evidence>
<organism evidence="3 4">
    <name type="scientific">Amycolatopsis alkalitolerans</name>
    <dbReference type="NCBI Taxonomy" id="2547244"/>
    <lineage>
        <taxon>Bacteria</taxon>
        <taxon>Bacillati</taxon>
        <taxon>Actinomycetota</taxon>
        <taxon>Actinomycetes</taxon>
        <taxon>Pseudonocardiales</taxon>
        <taxon>Pseudonocardiaceae</taxon>
        <taxon>Amycolatopsis</taxon>
    </lineage>
</organism>
<comment type="caution">
    <text evidence="3">The sequence shown here is derived from an EMBL/GenBank/DDBJ whole genome shotgun (WGS) entry which is preliminary data.</text>
</comment>
<dbReference type="EMBL" id="VDFW01000044">
    <property type="protein sequence ID" value="TNC20301.1"/>
    <property type="molecule type" value="Genomic_DNA"/>
</dbReference>
<dbReference type="Proteomes" id="UP000305546">
    <property type="component" value="Unassembled WGS sequence"/>
</dbReference>
<gene>
    <name evidence="3" type="ORF">FG385_31060</name>
</gene>
<reference evidence="3 4" key="1">
    <citation type="submission" date="2019-06" db="EMBL/GenBank/DDBJ databases">
        <title>Amycolatopsis alkalitolerans sp. nov., isolated from Gastrodia elata Blume.</title>
        <authorList>
            <person name="Narsing Rao M.P."/>
            <person name="Li W.J."/>
        </authorList>
    </citation>
    <scope>NUCLEOTIDE SEQUENCE [LARGE SCALE GENOMIC DNA]</scope>
    <source>
        <strain evidence="3 4">SYSUP0005</strain>
    </source>
</reference>
<dbReference type="RefSeq" id="WP_139100368.1">
    <property type="nucleotide sequence ID" value="NZ_VDFW01000044.1"/>
</dbReference>
<protein>
    <submittedName>
        <fullName evidence="3">FHA domain-containing protein</fullName>
    </submittedName>
</protein>
<proteinExistence type="predicted"/>